<keyword evidence="5" id="KW-1185">Reference proteome</keyword>
<keyword evidence="1" id="KW-0723">Serine/threonine-protein kinase</keyword>
<dbReference type="PANTHER" id="PTHR47989:SF62">
    <property type="entry name" value="OS05G0423500 PROTEIN"/>
    <property type="match status" value="1"/>
</dbReference>
<evidence type="ECO:0008006" key="6">
    <source>
        <dbReference type="Google" id="ProtNLM"/>
    </source>
</evidence>
<evidence type="ECO:0000256" key="3">
    <source>
        <dbReference type="ARBA" id="ARBA00022840"/>
    </source>
</evidence>
<evidence type="ECO:0000313" key="5">
    <source>
        <dbReference type="Proteomes" id="UP001396334"/>
    </source>
</evidence>
<gene>
    <name evidence="4" type="ORF">V6N11_051290</name>
</gene>
<sequence>MSQTHVSTVVKGSFGYLDPEYSRRGQLTEKSDVYFLCEILCARPPLSRSAEKAQLMELLVMMEPSVEECLEKFRATPDSCSPILILLRGVWIRAWIANSRCQRPSTLEDSTAMSIHRELQVAIIGDDGVAVAAGDLAQLFFPCAVGRRPCGDRSDSAASVIASYSPPSTADFQSVVVASFFSGRSVAPSCYCVRRSRRYRLDVFEVVRFNLIHVVPINLHHVLCSGSLNITMKW</sequence>
<proteinExistence type="predicted"/>
<evidence type="ECO:0000313" key="4">
    <source>
        <dbReference type="EMBL" id="KAK8491278.1"/>
    </source>
</evidence>
<keyword evidence="1" id="KW-0418">Kinase</keyword>
<dbReference type="PANTHER" id="PTHR47989">
    <property type="entry name" value="OS01G0750732 PROTEIN"/>
    <property type="match status" value="1"/>
</dbReference>
<dbReference type="EMBL" id="JBBPBN010000262">
    <property type="protein sequence ID" value="KAK8491278.1"/>
    <property type="molecule type" value="Genomic_DNA"/>
</dbReference>
<organism evidence="4 5">
    <name type="scientific">Hibiscus sabdariffa</name>
    <name type="common">roselle</name>
    <dbReference type="NCBI Taxonomy" id="183260"/>
    <lineage>
        <taxon>Eukaryota</taxon>
        <taxon>Viridiplantae</taxon>
        <taxon>Streptophyta</taxon>
        <taxon>Embryophyta</taxon>
        <taxon>Tracheophyta</taxon>
        <taxon>Spermatophyta</taxon>
        <taxon>Magnoliopsida</taxon>
        <taxon>eudicotyledons</taxon>
        <taxon>Gunneridae</taxon>
        <taxon>Pentapetalae</taxon>
        <taxon>rosids</taxon>
        <taxon>malvids</taxon>
        <taxon>Malvales</taxon>
        <taxon>Malvaceae</taxon>
        <taxon>Malvoideae</taxon>
        <taxon>Hibiscus</taxon>
    </lineage>
</organism>
<evidence type="ECO:0000256" key="1">
    <source>
        <dbReference type="ARBA" id="ARBA00022527"/>
    </source>
</evidence>
<reference evidence="4 5" key="1">
    <citation type="journal article" date="2024" name="G3 (Bethesda)">
        <title>Genome assembly of Hibiscus sabdariffa L. provides insights into metabolisms of medicinal natural products.</title>
        <authorList>
            <person name="Kim T."/>
        </authorList>
    </citation>
    <scope>NUCLEOTIDE SEQUENCE [LARGE SCALE GENOMIC DNA]</scope>
    <source>
        <strain evidence="4">TK-2024</strain>
        <tissue evidence="4">Old leaves</tissue>
    </source>
</reference>
<dbReference type="InterPro" id="IPR011009">
    <property type="entry name" value="Kinase-like_dom_sf"/>
</dbReference>
<dbReference type="SUPFAM" id="SSF56112">
    <property type="entry name" value="Protein kinase-like (PK-like)"/>
    <property type="match status" value="1"/>
</dbReference>
<keyword evidence="3" id="KW-0067">ATP-binding</keyword>
<dbReference type="Gene3D" id="1.10.510.10">
    <property type="entry name" value="Transferase(Phosphotransferase) domain 1"/>
    <property type="match status" value="1"/>
</dbReference>
<protein>
    <recommendedName>
        <fullName evidence="6">Protein kinase domain-containing protein</fullName>
    </recommendedName>
</protein>
<name>A0ABR2ADN4_9ROSI</name>
<accession>A0ABR2ADN4</accession>
<evidence type="ECO:0000256" key="2">
    <source>
        <dbReference type="ARBA" id="ARBA00022741"/>
    </source>
</evidence>
<dbReference type="Proteomes" id="UP001396334">
    <property type="component" value="Unassembled WGS sequence"/>
</dbReference>
<comment type="caution">
    <text evidence="4">The sequence shown here is derived from an EMBL/GenBank/DDBJ whole genome shotgun (WGS) entry which is preliminary data.</text>
</comment>
<keyword evidence="2" id="KW-0547">Nucleotide-binding</keyword>
<keyword evidence="1" id="KW-0808">Transferase</keyword>